<dbReference type="VEuPathDB" id="FungiDB:Z519_12385"/>
<accession>A0A0D2H1H1</accession>
<organism evidence="1 2">
    <name type="scientific">Cladophialophora bantiana (strain ATCC 10958 / CBS 173.52 / CDC B-1940 / NIH 8579)</name>
    <name type="common">Xylohypha bantiana</name>
    <dbReference type="NCBI Taxonomy" id="1442370"/>
    <lineage>
        <taxon>Eukaryota</taxon>
        <taxon>Fungi</taxon>
        <taxon>Dikarya</taxon>
        <taxon>Ascomycota</taxon>
        <taxon>Pezizomycotina</taxon>
        <taxon>Eurotiomycetes</taxon>
        <taxon>Chaetothyriomycetidae</taxon>
        <taxon>Chaetothyriales</taxon>
        <taxon>Herpotrichiellaceae</taxon>
        <taxon>Cladophialophora</taxon>
    </lineage>
</organism>
<gene>
    <name evidence="1" type="ORF">Z519_12385</name>
</gene>
<evidence type="ECO:0000313" key="1">
    <source>
        <dbReference type="EMBL" id="KIW87088.1"/>
    </source>
</evidence>
<dbReference type="Proteomes" id="UP000053789">
    <property type="component" value="Unassembled WGS sequence"/>
</dbReference>
<proteinExistence type="predicted"/>
<keyword evidence="2" id="KW-1185">Reference proteome</keyword>
<dbReference type="OrthoDB" id="4160149at2759"/>
<dbReference type="EMBL" id="KN847007">
    <property type="protein sequence ID" value="KIW87088.1"/>
    <property type="molecule type" value="Genomic_DNA"/>
</dbReference>
<dbReference type="AlphaFoldDB" id="A0A0D2H1H1"/>
<protein>
    <submittedName>
        <fullName evidence="1">Uncharacterized protein</fullName>
    </submittedName>
</protein>
<dbReference type="HOGENOM" id="CLU_1704051_0_0_1"/>
<dbReference type="GeneID" id="27705313"/>
<reference evidence="1" key="1">
    <citation type="submission" date="2015-01" db="EMBL/GenBank/DDBJ databases">
        <title>The Genome Sequence of Cladophialophora bantiana CBS 173.52.</title>
        <authorList>
            <consortium name="The Broad Institute Genomics Platform"/>
            <person name="Cuomo C."/>
            <person name="de Hoog S."/>
            <person name="Gorbushina A."/>
            <person name="Stielow B."/>
            <person name="Teixiera M."/>
            <person name="Abouelleil A."/>
            <person name="Chapman S.B."/>
            <person name="Priest M."/>
            <person name="Young S.K."/>
            <person name="Wortman J."/>
            <person name="Nusbaum C."/>
            <person name="Birren B."/>
        </authorList>
    </citation>
    <scope>NUCLEOTIDE SEQUENCE [LARGE SCALE GENOMIC DNA]</scope>
    <source>
        <strain evidence="1">CBS 173.52</strain>
    </source>
</reference>
<dbReference type="RefSeq" id="XP_016613757.1">
    <property type="nucleotide sequence ID" value="XM_016770091.1"/>
</dbReference>
<evidence type="ECO:0000313" key="2">
    <source>
        <dbReference type="Proteomes" id="UP000053789"/>
    </source>
</evidence>
<name>A0A0D2H1H1_CLAB1</name>
<sequence length="173" mass="19781">MSMYGLLKRTTIEDYAIATGMVHRADYHLLSLPYLTNLSPVQDVVRVVLLIADMSTLLGRFRGTASATSLALQLKRTLEAMNLSNMKYFEHGAVCLVLWACFYGVDVSRSAGDRLWFMSHLKRCLKVLRLSEHADIFKLLVSFMYTERQYSSVSEIVRKDLTRPNQHETDRAV</sequence>